<dbReference type="EMBL" id="KV454300">
    <property type="protein sequence ID" value="ODQ70514.1"/>
    <property type="molecule type" value="Genomic_DNA"/>
</dbReference>
<gene>
    <name evidence="2" type="ORF">LIPSTDRAFT_5972</name>
</gene>
<name>A0A1E3PZ09_LIPST</name>
<dbReference type="PANTHER" id="PTHR36419:SF1">
    <property type="entry name" value="RHO1 GEF LOCALIZING PROTEIN 1"/>
    <property type="match status" value="1"/>
</dbReference>
<accession>A0A1E3PZ09</accession>
<dbReference type="InterPro" id="IPR011022">
    <property type="entry name" value="Arrestin_C-like"/>
</dbReference>
<dbReference type="InterPro" id="IPR053060">
    <property type="entry name" value="Cytokinesis_Signaling_Reg"/>
</dbReference>
<dbReference type="AlphaFoldDB" id="A0A1E3PZ09"/>
<reference evidence="2 3" key="1">
    <citation type="journal article" date="2016" name="Proc. Natl. Acad. Sci. U.S.A.">
        <title>Comparative genomics of biotechnologically important yeasts.</title>
        <authorList>
            <person name="Riley R."/>
            <person name="Haridas S."/>
            <person name="Wolfe K.H."/>
            <person name="Lopes M.R."/>
            <person name="Hittinger C.T."/>
            <person name="Goeker M."/>
            <person name="Salamov A.A."/>
            <person name="Wisecaver J.H."/>
            <person name="Long T.M."/>
            <person name="Calvey C.H."/>
            <person name="Aerts A.L."/>
            <person name="Barry K.W."/>
            <person name="Choi C."/>
            <person name="Clum A."/>
            <person name="Coughlan A.Y."/>
            <person name="Deshpande S."/>
            <person name="Douglass A.P."/>
            <person name="Hanson S.J."/>
            <person name="Klenk H.-P."/>
            <person name="LaButti K.M."/>
            <person name="Lapidus A."/>
            <person name="Lindquist E.A."/>
            <person name="Lipzen A.M."/>
            <person name="Meier-Kolthoff J.P."/>
            <person name="Ohm R.A."/>
            <person name="Otillar R.P."/>
            <person name="Pangilinan J.L."/>
            <person name="Peng Y."/>
            <person name="Rokas A."/>
            <person name="Rosa C.A."/>
            <person name="Scheuner C."/>
            <person name="Sibirny A.A."/>
            <person name="Slot J.C."/>
            <person name="Stielow J.B."/>
            <person name="Sun H."/>
            <person name="Kurtzman C.P."/>
            <person name="Blackwell M."/>
            <person name="Grigoriev I.V."/>
            <person name="Jeffries T.W."/>
        </authorList>
    </citation>
    <scope>NUCLEOTIDE SEQUENCE [LARGE SCALE GENOMIC DNA]</scope>
    <source>
        <strain evidence="2 3">NRRL Y-11557</strain>
    </source>
</reference>
<dbReference type="SUPFAM" id="SSF81296">
    <property type="entry name" value="E set domains"/>
    <property type="match status" value="1"/>
</dbReference>
<dbReference type="GO" id="GO:0000917">
    <property type="term" value="P:division septum assembly"/>
    <property type="evidence" value="ECO:0007669"/>
    <property type="project" value="TreeGrafter"/>
</dbReference>
<sequence length="390" mass="43658">MPLQVNIRGPPNSDFVLGYPGIDATWPRIAGVVEIRSETAGQPFKLKSLKLQLYRTEEIQYTSTLRTQRMEQSYLVGQELALFEAHPTGQNQFYAVDLPFVYSLPLSREFPLPASMQIAKQAKITYRLDALLKEFENQSNYETAAYCPITIVRYDNIRVFQQYLQGNSLMKESDDKVVYVTLQVDYTSFGPGDVIRVVAGITPNPDWTHRSSKVKLHQITVKLEEELRFNTISDGTISKMTTVRSHRVPLNSAKVGPNGQYHEITFSVPMSDRSARDSSYIPNSDDGIPNSTISSFSTVSSLLVVNYYLSLAAKMSGCKDVELRMPVAITPFNNDICASLTVPINSGIETARTVTLQKPQGTFILANDRSALQSLGFLKLSNGYQRIQIE</sequence>
<dbReference type="STRING" id="675824.A0A1E3PZ09"/>
<dbReference type="PANTHER" id="PTHR36419">
    <property type="entry name" value="ARRESTIN FAMILY PROTEIN 1"/>
    <property type="match status" value="1"/>
</dbReference>
<evidence type="ECO:0000313" key="3">
    <source>
        <dbReference type="Proteomes" id="UP000094385"/>
    </source>
</evidence>
<proteinExistence type="predicted"/>
<dbReference type="OrthoDB" id="4001642at2759"/>
<dbReference type="Proteomes" id="UP000094385">
    <property type="component" value="Unassembled WGS sequence"/>
</dbReference>
<feature type="domain" description="Arrestin C-terminal-like" evidence="1">
    <location>
        <begin position="174"/>
        <end position="332"/>
    </location>
</feature>
<dbReference type="Pfam" id="PF02752">
    <property type="entry name" value="Arrestin_C"/>
    <property type="match status" value="1"/>
</dbReference>
<dbReference type="InterPro" id="IPR014752">
    <property type="entry name" value="Arrestin-like_C"/>
</dbReference>
<dbReference type="SMART" id="SM01017">
    <property type="entry name" value="Arrestin_C"/>
    <property type="match status" value="1"/>
</dbReference>
<dbReference type="InterPro" id="IPR014756">
    <property type="entry name" value="Ig_E-set"/>
</dbReference>
<protein>
    <recommendedName>
        <fullName evidence="1">Arrestin C-terminal-like domain-containing protein</fullName>
    </recommendedName>
</protein>
<organism evidence="2 3">
    <name type="scientific">Lipomyces starkeyi NRRL Y-11557</name>
    <dbReference type="NCBI Taxonomy" id="675824"/>
    <lineage>
        <taxon>Eukaryota</taxon>
        <taxon>Fungi</taxon>
        <taxon>Dikarya</taxon>
        <taxon>Ascomycota</taxon>
        <taxon>Saccharomycotina</taxon>
        <taxon>Lipomycetes</taxon>
        <taxon>Lipomycetales</taxon>
        <taxon>Lipomycetaceae</taxon>
        <taxon>Lipomyces</taxon>
    </lineage>
</organism>
<dbReference type="Gene3D" id="2.60.40.640">
    <property type="match status" value="1"/>
</dbReference>
<evidence type="ECO:0000259" key="1">
    <source>
        <dbReference type="SMART" id="SM01017"/>
    </source>
</evidence>
<dbReference type="GO" id="GO:0000935">
    <property type="term" value="C:division septum"/>
    <property type="evidence" value="ECO:0007669"/>
    <property type="project" value="TreeGrafter"/>
</dbReference>
<keyword evidence="3" id="KW-1185">Reference proteome</keyword>
<evidence type="ECO:0000313" key="2">
    <source>
        <dbReference type="EMBL" id="ODQ70514.1"/>
    </source>
</evidence>